<name>W5ML36_LEPOC</name>
<evidence type="ECO:0000313" key="9">
    <source>
        <dbReference type="Ensembl" id="ENSLOCP00000009095.1"/>
    </source>
</evidence>
<evidence type="ECO:0000256" key="3">
    <source>
        <dbReference type="ARBA" id="ARBA00022737"/>
    </source>
</evidence>
<dbReference type="STRING" id="7918.ENSLOCP00000009095"/>
<keyword evidence="1" id="KW-0245">EGF-like domain</keyword>
<evidence type="ECO:0000256" key="5">
    <source>
        <dbReference type="ARBA" id="ARBA00023180"/>
    </source>
</evidence>
<dbReference type="GO" id="GO:0005509">
    <property type="term" value="F:calcium ion binding"/>
    <property type="evidence" value="ECO:0007669"/>
    <property type="project" value="InterPro"/>
</dbReference>
<keyword evidence="4" id="KW-1015">Disulfide bond</keyword>
<dbReference type="FunFam" id="2.10.25.10:FF:000037">
    <property type="entry name" value="Signal peptide, CUB domain and EGF-like domain-containing 2"/>
    <property type="match status" value="1"/>
</dbReference>
<dbReference type="InterPro" id="IPR009030">
    <property type="entry name" value="Growth_fac_rcpt_cys_sf"/>
</dbReference>
<feature type="compositionally biased region" description="Basic and acidic residues" evidence="7">
    <location>
        <begin position="390"/>
        <end position="400"/>
    </location>
</feature>
<protein>
    <submittedName>
        <fullName evidence="9">Si:dkey-163f14.6</fullName>
    </submittedName>
</protein>
<dbReference type="InterPro" id="IPR026823">
    <property type="entry name" value="cEGF"/>
</dbReference>
<dbReference type="GO" id="GO:0071944">
    <property type="term" value="C:cell periphery"/>
    <property type="evidence" value="ECO:0007669"/>
    <property type="project" value="UniProtKB-ARBA"/>
</dbReference>
<dbReference type="HOGENOM" id="CLU_385254_0_0_1"/>
<evidence type="ECO:0000256" key="7">
    <source>
        <dbReference type="SAM" id="MobiDB-lite"/>
    </source>
</evidence>
<dbReference type="FunFam" id="2.10.25.10:FF:000240">
    <property type="entry name" value="Vitamin K-dependent protein S"/>
    <property type="match status" value="1"/>
</dbReference>
<accession>W5ML36</accession>
<proteinExistence type="predicted"/>
<dbReference type="SUPFAM" id="SSF57184">
    <property type="entry name" value="Growth factor receptor domain"/>
    <property type="match status" value="2"/>
</dbReference>
<dbReference type="PROSITE" id="PS01187">
    <property type="entry name" value="EGF_CA"/>
    <property type="match status" value="1"/>
</dbReference>
<evidence type="ECO:0000259" key="8">
    <source>
        <dbReference type="PROSITE" id="PS50923"/>
    </source>
</evidence>
<dbReference type="PANTHER" id="PTHR24034:SF137">
    <property type="entry name" value="SI:DKEY-163F14.6"/>
    <property type="match status" value="1"/>
</dbReference>
<dbReference type="GeneTree" id="ENSGT00940000165409"/>
<dbReference type="PROSITE" id="PS50923">
    <property type="entry name" value="SUSHI"/>
    <property type="match status" value="3"/>
</dbReference>
<evidence type="ECO:0000256" key="2">
    <source>
        <dbReference type="ARBA" id="ARBA00022729"/>
    </source>
</evidence>
<keyword evidence="2" id="KW-0732">Signal</keyword>
<dbReference type="Ensembl" id="ENSLOCT00000009106.1">
    <property type="protein sequence ID" value="ENSLOCP00000009095.1"/>
    <property type="gene ID" value="ENSLOCG00000007492.1"/>
</dbReference>
<feature type="compositionally biased region" description="Polar residues" evidence="7">
    <location>
        <begin position="226"/>
        <end position="239"/>
    </location>
</feature>
<feature type="region of interest" description="Disordered" evidence="7">
    <location>
        <begin position="226"/>
        <end position="256"/>
    </location>
</feature>
<dbReference type="FunFam" id="2.10.25.10:FF:000038">
    <property type="entry name" value="Fibrillin 2"/>
    <property type="match status" value="1"/>
</dbReference>
<dbReference type="Bgee" id="ENSLOCG00000007492">
    <property type="expression patterns" value="Expressed in larva and 3 other cell types or tissues"/>
</dbReference>
<reference evidence="9" key="2">
    <citation type="submission" date="2025-08" db="UniProtKB">
        <authorList>
            <consortium name="Ensembl"/>
        </authorList>
    </citation>
    <scope>IDENTIFICATION</scope>
</reference>
<dbReference type="eggNOG" id="KOG1217">
    <property type="taxonomic scope" value="Eukaryota"/>
</dbReference>
<comment type="caution">
    <text evidence="6">Lacks conserved residue(s) required for the propagation of feature annotation.</text>
</comment>
<dbReference type="SMART" id="SM00179">
    <property type="entry name" value="EGF_CA"/>
    <property type="match status" value="4"/>
</dbReference>
<dbReference type="InterPro" id="IPR001881">
    <property type="entry name" value="EGF-like_Ca-bd_dom"/>
</dbReference>
<evidence type="ECO:0000256" key="4">
    <source>
        <dbReference type="ARBA" id="ARBA00023157"/>
    </source>
</evidence>
<dbReference type="InterPro" id="IPR050751">
    <property type="entry name" value="ECM_structural_protein"/>
</dbReference>
<dbReference type="InParanoid" id="W5ML36"/>
<feature type="domain" description="Sushi" evidence="8">
    <location>
        <begin position="455"/>
        <end position="519"/>
    </location>
</feature>
<dbReference type="Proteomes" id="UP000018468">
    <property type="component" value="Linkage group LG17"/>
</dbReference>
<keyword evidence="10" id="KW-1185">Reference proteome</keyword>
<keyword evidence="5" id="KW-0325">Glycoprotein</keyword>
<dbReference type="InterPro" id="IPR000742">
    <property type="entry name" value="EGF"/>
</dbReference>
<dbReference type="Gene3D" id="2.10.25.10">
    <property type="entry name" value="Laminin"/>
    <property type="match status" value="5"/>
</dbReference>
<sequence>WTYCELIRRVWWKIQYSRGERCHGLRHLENGRTFFRYGGLYVTFTCNPGFRVHGFRTSSCISGRWTRAPPACVASGCPNPGGILHGSSMMTPDRSFVFFMCDKGYRLFGCPLLYCRGRTWNSTKPVCKESDVMSSDKQKLLALLRSSLAQNLNAPSALKNLFQLQYDSSLSAASKDIFLDPGLLAEEPRASMFFTEPFTIASQTVEEQQAQHSIYSKTHEATVTSESVTNSLSSASTRRPQLPASPKARIIDSTASQELNRPSFELSSTTSDQIPLLDSSVSATLYHVTNTPDTSEDSLRTPSFPQAQSSVLDSFNTSLVFKGNIAKSGSINKDHAKFSESLASPQNSTASTFLVGESYSRYSGSAPHQIRSEMSPDASFSDMNQKTPLKHPEKNNQGHLERTIIFSSDEIKTNVTFQDNTEHSTRAGKKNNKPTTASSATADELPLLGSLKRRPVCPYPPLPPHGTFYFRTAVNPSPWQYRHYVQYSCYPGYTLANGDVYSYCLHNGRWSGVTPACLEVTPCSVNNGGCSQLCEVTPEGRAQCNCRDGFELLQDNRTCRDVNECAEELHYCQQDCINTFGFYKCSCWPGYLLSEDERSCSDVDECQLPIGFASCLFGCINTPGSFRCHCPEGYRMAAVEGHCIDIDECQEPGPRQRRCEWRCVNLPGSHRCMCPRGYRLDPDAYHCQDINECNSKNGGCSHICINYKGGFQCACPEHYRFAPYSRKKCQPIQQHLRPA</sequence>
<reference evidence="10" key="1">
    <citation type="submission" date="2011-12" db="EMBL/GenBank/DDBJ databases">
        <title>The Draft Genome of Lepisosteus oculatus.</title>
        <authorList>
            <consortium name="The Broad Institute Genome Assembly &amp; Analysis Group"/>
            <consortium name="Computational R&amp;D Group"/>
            <consortium name="and Sequencing Platform"/>
            <person name="Di Palma F."/>
            <person name="Alfoldi J."/>
            <person name="Johnson J."/>
            <person name="Berlin A."/>
            <person name="Gnerre S."/>
            <person name="Jaffe D."/>
            <person name="MacCallum I."/>
            <person name="Young S."/>
            <person name="Walker B.J."/>
            <person name="Lander E.S."/>
            <person name="Lindblad-Toh K."/>
        </authorList>
    </citation>
    <scope>NUCLEOTIDE SEQUENCE [LARGE SCALE GENOMIC DNA]</scope>
</reference>
<dbReference type="InterPro" id="IPR018097">
    <property type="entry name" value="EGF_Ca-bd_CS"/>
</dbReference>
<dbReference type="CDD" id="cd00033">
    <property type="entry name" value="CCP"/>
    <property type="match status" value="3"/>
</dbReference>
<dbReference type="SMART" id="SM00181">
    <property type="entry name" value="EGF"/>
    <property type="match status" value="5"/>
</dbReference>
<dbReference type="InterPro" id="IPR000436">
    <property type="entry name" value="Sushi_SCR_CCP_dom"/>
</dbReference>
<dbReference type="PROSITE" id="PS01186">
    <property type="entry name" value="EGF_2"/>
    <property type="match status" value="2"/>
</dbReference>
<keyword evidence="3" id="KW-0677">Repeat</keyword>
<feature type="domain" description="Sushi" evidence="8">
    <location>
        <begin position="75"/>
        <end position="129"/>
    </location>
</feature>
<evidence type="ECO:0000256" key="6">
    <source>
        <dbReference type="PROSITE-ProRule" id="PRU00302"/>
    </source>
</evidence>
<dbReference type="Pfam" id="PF14670">
    <property type="entry name" value="FXa_inhibition"/>
    <property type="match status" value="2"/>
</dbReference>
<evidence type="ECO:0000256" key="1">
    <source>
        <dbReference type="ARBA" id="ARBA00022536"/>
    </source>
</evidence>
<dbReference type="GO" id="GO:0048251">
    <property type="term" value="P:elastic fiber assembly"/>
    <property type="evidence" value="ECO:0000318"/>
    <property type="project" value="GO_Central"/>
</dbReference>
<dbReference type="InterPro" id="IPR000152">
    <property type="entry name" value="EGF-type_Asp/Asn_hydroxyl_site"/>
</dbReference>
<dbReference type="AlphaFoldDB" id="W5ML36"/>
<dbReference type="Pfam" id="PF12662">
    <property type="entry name" value="cEGF"/>
    <property type="match status" value="3"/>
</dbReference>
<dbReference type="OMA" id="SCVSGQW"/>
<feature type="region of interest" description="Disordered" evidence="7">
    <location>
        <begin position="415"/>
        <end position="445"/>
    </location>
</feature>
<dbReference type="Gene3D" id="2.10.70.10">
    <property type="entry name" value="Complement Module, domain 1"/>
    <property type="match status" value="3"/>
</dbReference>
<dbReference type="PROSITE" id="PS00010">
    <property type="entry name" value="ASX_HYDROXYL"/>
    <property type="match status" value="3"/>
</dbReference>
<organism evidence="9 10">
    <name type="scientific">Lepisosteus oculatus</name>
    <name type="common">Spotted gar</name>
    <dbReference type="NCBI Taxonomy" id="7918"/>
    <lineage>
        <taxon>Eukaryota</taxon>
        <taxon>Metazoa</taxon>
        <taxon>Chordata</taxon>
        <taxon>Craniata</taxon>
        <taxon>Vertebrata</taxon>
        <taxon>Euteleostomi</taxon>
        <taxon>Actinopterygii</taxon>
        <taxon>Neopterygii</taxon>
        <taxon>Holostei</taxon>
        <taxon>Semionotiformes</taxon>
        <taxon>Lepisosteidae</taxon>
        <taxon>Lepisosteus</taxon>
    </lineage>
</organism>
<dbReference type="GO" id="GO:0030855">
    <property type="term" value="P:epithelial cell differentiation"/>
    <property type="evidence" value="ECO:0007669"/>
    <property type="project" value="UniProtKB-ARBA"/>
</dbReference>
<dbReference type="PANTHER" id="PTHR24034">
    <property type="entry name" value="EGF-LIKE DOMAIN-CONTAINING PROTEIN"/>
    <property type="match status" value="1"/>
</dbReference>
<evidence type="ECO:0000313" key="10">
    <source>
        <dbReference type="Proteomes" id="UP000018468"/>
    </source>
</evidence>
<dbReference type="EMBL" id="AHAT01020280">
    <property type="status" value="NOT_ANNOTATED_CDS"/>
    <property type="molecule type" value="Genomic_DNA"/>
</dbReference>
<dbReference type="CDD" id="cd00054">
    <property type="entry name" value="EGF_CA"/>
    <property type="match status" value="3"/>
</dbReference>
<dbReference type="SUPFAM" id="SSF57535">
    <property type="entry name" value="Complement control module/SCR domain"/>
    <property type="match status" value="3"/>
</dbReference>
<keyword evidence="6" id="KW-0768">Sushi</keyword>
<dbReference type="InterPro" id="IPR035976">
    <property type="entry name" value="Sushi/SCR/CCP_sf"/>
</dbReference>
<dbReference type="FunFam" id="2.10.25.10:FF:000010">
    <property type="entry name" value="Pro-epidermal growth factor"/>
    <property type="match status" value="1"/>
</dbReference>
<reference evidence="9" key="3">
    <citation type="submission" date="2025-09" db="UniProtKB">
        <authorList>
            <consortium name="Ensembl"/>
        </authorList>
    </citation>
    <scope>IDENTIFICATION</scope>
</reference>
<dbReference type="SMART" id="SM00032">
    <property type="entry name" value="CCP"/>
    <property type="match status" value="3"/>
</dbReference>
<feature type="region of interest" description="Disordered" evidence="7">
    <location>
        <begin position="364"/>
        <end position="400"/>
    </location>
</feature>
<feature type="domain" description="Sushi" evidence="8">
    <location>
        <begin position="20"/>
        <end position="74"/>
    </location>
</feature>
<dbReference type="Pfam" id="PF00084">
    <property type="entry name" value="Sushi"/>
    <property type="match status" value="3"/>
</dbReference>